<keyword evidence="1" id="KW-0472">Membrane</keyword>
<keyword evidence="3" id="KW-1185">Reference proteome</keyword>
<comment type="caution">
    <text evidence="2">The sequence shown here is derived from an EMBL/GenBank/DDBJ whole genome shotgun (WGS) entry which is preliminary data.</text>
</comment>
<proteinExistence type="predicted"/>
<dbReference type="Proteomes" id="UP000276133">
    <property type="component" value="Unassembled WGS sequence"/>
</dbReference>
<reference evidence="2 3" key="1">
    <citation type="journal article" date="2018" name="Sci. Rep.">
        <title>Genomic signatures of local adaptation to the degree of environmental predictability in rotifers.</title>
        <authorList>
            <person name="Franch-Gras L."/>
            <person name="Hahn C."/>
            <person name="Garcia-Roger E.M."/>
            <person name="Carmona M.J."/>
            <person name="Serra M."/>
            <person name="Gomez A."/>
        </authorList>
    </citation>
    <scope>NUCLEOTIDE SEQUENCE [LARGE SCALE GENOMIC DNA]</scope>
    <source>
        <strain evidence="2">HYR1</strain>
    </source>
</reference>
<feature type="transmembrane region" description="Helical" evidence="1">
    <location>
        <begin position="15"/>
        <end position="32"/>
    </location>
</feature>
<evidence type="ECO:0000256" key="1">
    <source>
        <dbReference type="SAM" id="Phobius"/>
    </source>
</evidence>
<organism evidence="2 3">
    <name type="scientific">Brachionus plicatilis</name>
    <name type="common">Marine rotifer</name>
    <name type="synonym">Brachionus muelleri</name>
    <dbReference type="NCBI Taxonomy" id="10195"/>
    <lineage>
        <taxon>Eukaryota</taxon>
        <taxon>Metazoa</taxon>
        <taxon>Spiralia</taxon>
        <taxon>Gnathifera</taxon>
        <taxon>Rotifera</taxon>
        <taxon>Eurotatoria</taxon>
        <taxon>Monogononta</taxon>
        <taxon>Pseudotrocha</taxon>
        <taxon>Ploima</taxon>
        <taxon>Brachionidae</taxon>
        <taxon>Brachionus</taxon>
    </lineage>
</organism>
<keyword evidence="1" id="KW-0812">Transmembrane</keyword>
<dbReference type="AlphaFoldDB" id="A0A3M7R6Z1"/>
<evidence type="ECO:0000313" key="3">
    <source>
        <dbReference type="Proteomes" id="UP000276133"/>
    </source>
</evidence>
<keyword evidence="1" id="KW-1133">Transmembrane helix</keyword>
<gene>
    <name evidence="2" type="ORF">BpHYR1_034642</name>
</gene>
<sequence length="128" mass="14933">MIYFKTLKNYISNNFYILLDKFILSGILIFLWEKIKEFEIALALEAPSLKRLKLEIVKSTKKGQMTPILPILHPKHLKVYSHLTPFGASNSNESIPMSILKITQDHNSFYLNYTVKHGFWKAHQLVKI</sequence>
<name>A0A3M7R6Z1_BRAPC</name>
<protein>
    <submittedName>
        <fullName evidence="2">Uncharacterized protein</fullName>
    </submittedName>
</protein>
<evidence type="ECO:0000313" key="2">
    <source>
        <dbReference type="EMBL" id="RNA19018.1"/>
    </source>
</evidence>
<accession>A0A3M7R6Z1</accession>
<dbReference type="EMBL" id="REGN01004122">
    <property type="protein sequence ID" value="RNA19018.1"/>
    <property type="molecule type" value="Genomic_DNA"/>
</dbReference>